<feature type="region of interest" description="Disordered" evidence="9">
    <location>
        <begin position="145"/>
        <end position="178"/>
    </location>
</feature>
<feature type="transmembrane region" description="Helical" evidence="10">
    <location>
        <begin position="12"/>
        <end position="31"/>
    </location>
</feature>
<evidence type="ECO:0000256" key="1">
    <source>
        <dbReference type="ARBA" id="ARBA00004442"/>
    </source>
</evidence>
<evidence type="ECO:0000256" key="4">
    <source>
        <dbReference type="ARBA" id="ARBA00022452"/>
    </source>
</evidence>
<evidence type="ECO:0000313" key="12">
    <source>
        <dbReference type="Proteomes" id="UP000032946"/>
    </source>
</evidence>
<feature type="region of interest" description="Disordered" evidence="9">
    <location>
        <begin position="203"/>
        <end position="228"/>
    </location>
</feature>
<evidence type="ECO:0000256" key="6">
    <source>
        <dbReference type="ARBA" id="ARBA00023136"/>
    </source>
</evidence>
<keyword evidence="10" id="KW-1133">Transmembrane helix</keyword>
<dbReference type="InterPro" id="IPR003423">
    <property type="entry name" value="OMP_efflux"/>
</dbReference>
<keyword evidence="6 10" id="KW-0472">Membrane</keyword>
<dbReference type="PANTHER" id="PTHR30026">
    <property type="entry name" value="OUTER MEMBRANE PROTEIN TOLC"/>
    <property type="match status" value="1"/>
</dbReference>
<comment type="similarity">
    <text evidence="2">Belongs to the outer membrane factor (OMF) (TC 1.B.17) family.</text>
</comment>
<keyword evidence="5 10" id="KW-0812">Transmembrane</keyword>
<dbReference type="EMBL" id="FO818640">
    <property type="protein sequence ID" value="CDM93454.1"/>
    <property type="molecule type" value="Genomic_DNA"/>
</dbReference>
<keyword evidence="8" id="KW-0175">Coiled coil</keyword>
<evidence type="ECO:0000256" key="2">
    <source>
        <dbReference type="ARBA" id="ARBA00007613"/>
    </source>
</evidence>
<comment type="subcellular location">
    <subcellularLocation>
        <location evidence="1">Cell outer membrane</location>
    </subcellularLocation>
</comment>
<dbReference type="GO" id="GO:0015288">
    <property type="term" value="F:porin activity"/>
    <property type="evidence" value="ECO:0007669"/>
    <property type="project" value="TreeGrafter"/>
</dbReference>
<reference evidence="11 12" key="1">
    <citation type="submission" date="2014-02" db="EMBL/GenBank/DDBJ databases">
        <authorList>
            <person name="Genoscope - CEA"/>
        </authorList>
    </citation>
    <scope>NUCLEOTIDE SEQUENCE [LARGE SCALE GENOMIC DNA]</scope>
    <source>
        <strain evidence="11 12">PCC 8005</strain>
    </source>
</reference>
<feature type="compositionally biased region" description="Polar residues" evidence="9">
    <location>
        <begin position="157"/>
        <end position="178"/>
    </location>
</feature>
<evidence type="ECO:0000256" key="8">
    <source>
        <dbReference type="SAM" id="Coils"/>
    </source>
</evidence>
<dbReference type="Proteomes" id="UP000032946">
    <property type="component" value="Chromosome"/>
</dbReference>
<feature type="compositionally biased region" description="Polar residues" evidence="9">
    <location>
        <begin position="81"/>
        <end position="96"/>
    </location>
</feature>
<evidence type="ECO:0000256" key="9">
    <source>
        <dbReference type="SAM" id="MobiDB-lite"/>
    </source>
</evidence>
<dbReference type="SUPFAM" id="SSF56954">
    <property type="entry name" value="Outer membrane efflux proteins (OEP)"/>
    <property type="match status" value="1"/>
</dbReference>
<accession>A0A9P1KCQ2</accession>
<protein>
    <submittedName>
        <fullName evidence="11">Outer membrane efflux protein</fullName>
    </submittedName>
</protein>
<feature type="compositionally biased region" description="Polar residues" evidence="9">
    <location>
        <begin position="40"/>
        <end position="59"/>
    </location>
</feature>
<evidence type="ECO:0000313" key="11">
    <source>
        <dbReference type="EMBL" id="CDM93454.1"/>
    </source>
</evidence>
<dbReference type="Gene3D" id="1.20.1600.10">
    <property type="entry name" value="Outer membrane efflux proteins (OEP)"/>
    <property type="match status" value="1"/>
</dbReference>
<proteinExistence type="inferred from homology"/>
<dbReference type="InterPro" id="IPR051906">
    <property type="entry name" value="TolC-like"/>
</dbReference>
<evidence type="ECO:0000256" key="10">
    <source>
        <dbReference type="SAM" id="Phobius"/>
    </source>
</evidence>
<dbReference type="Pfam" id="PF02321">
    <property type="entry name" value="OEP"/>
    <property type="match status" value="2"/>
</dbReference>
<name>A0A9P1KCQ2_9CYAN</name>
<dbReference type="AlphaFoldDB" id="A0A9P1KCQ2"/>
<sequence length="697" mass="76606">MQTEYIEKIMPVLRYLMAVGVSGAIVLFNVGQGEAVPSPVESQDSLSDHPLTQESTLKQKPTKFVASPTAQTPITDHEPNDTSLVAGQIDPQTPELSSHDTIGETLSNDGFMETPPNLLGKYEAKSPNHDGLALESVDLPGKYQAKSPNHDAIAPSTDVNSATEVSSESPSQEVAISNNSHGQSAIANNLTAPVQLSQVDTPEIQIPDLTPPTEPYPQRYPDGTLRTEPPSIVLPSTNPLHFPSQPGEVEIEETVPITLEQAFDLVRRNSPEIQVLQLQVEQNLAGLRVAQAELFPSLSFTSSLTRSETAGATISTRAQNRRIRNQRRQAAARGEVDTTSFQIPFGSTSFDNSLQIQYDFGLSGARGSRIREAEQQLRAAELELERVIEESYLSVAQTYYNLQASDAEVEIQRAAVRNAQKSLEDAEALERAGVGTRFEVLQARVTLASTQQDLTSAISTQRTSRRNLASLLNVSQNVNLVAADPISLAGTWEFTLNETIILAYRNRPELETQLVNRNLAAERRRQALSATRPNLTGSASYNVLGQLSDDANRFAAQGWADGYNVQLQLRWNFFDGGAARSRARQQELGIAIAEERFSQTRNQIRREIEEAFFNLQASFENIGVANLGVEEATEALRLARLRFQAGVGTQTDVINQETSLTRAQNQLLRAIIGYNRALAQLRRFVSNLPDNILQDQP</sequence>
<organism evidence="11 12">
    <name type="scientific">Limnospira indica PCC 8005</name>
    <dbReference type="NCBI Taxonomy" id="376219"/>
    <lineage>
        <taxon>Bacteria</taxon>
        <taxon>Bacillati</taxon>
        <taxon>Cyanobacteriota</taxon>
        <taxon>Cyanophyceae</taxon>
        <taxon>Oscillatoriophycideae</taxon>
        <taxon>Oscillatoriales</taxon>
        <taxon>Sirenicapillariaceae</taxon>
        <taxon>Limnospira</taxon>
    </lineage>
</organism>
<dbReference type="GO" id="GO:1990281">
    <property type="term" value="C:efflux pump complex"/>
    <property type="evidence" value="ECO:0007669"/>
    <property type="project" value="TreeGrafter"/>
</dbReference>
<dbReference type="GO" id="GO:0015562">
    <property type="term" value="F:efflux transmembrane transporter activity"/>
    <property type="evidence" value="ECO:0007669"/>
    <property type="project" value="InterPro"/>
</dbReference>
<evidence type="ECO:0000256" key="3">
    <source>
        <dbReference type="ARBA" id="ARBA00022448"/>
    </source>
</evidence>
<feature type="region of interest" description="Disordered" evidence="9">
    <location>
        <begin position="36"/>
        <end position="110"/>
    </location>
</feature>
<dbReference type="GO" id="GO:0009279">
    <property type="term" value="C:cell outer membrane"/>
    <property type="evidence" value="ECO:0007669"/>
    <property type="project" value="UniProtKB-SubCell"/>
</dbReference>
<keyword evidence="7" id="KW-0998">Cell outer membrane</keyword>
<dbReference type="PANTHER" id="PTHR30026:SF21">
    <property type="entry name" value="SLR1270 PROTEIN"/>
    <property type="match status" value="1"/>
</dbReference>
<evidence type="ECO:0000256" key="5">
    <source>
        <dbReference type="ARBA" id="ARBA00022692"/>
    </source>
</evidence>
<gene>
    <name evidence="11" type="ORF">ARTHRO_11127</name>
</gene>
<feature type="coiled-coil region" evidence="8">
    <location>
        <begin position="370"/>
        <end position="429"/>
    </location>
</feature>
<keyword evidence="4" id="KW-1134">Transmembrane beta strand</keyword>
<keyword evidence="12" id="KW-1185">Reference proteome</keyword>
<evidence type="ECO:0000256" key="7">
    <source>
        <dbReference type="ARBA" id="ARBA00023237"/>
    </source>
</evidence>
<keyword evidence="3" id="KW-0813">Transport</keyword>